<accession>A0A8H6IX79</accession>
<evidence type="ECO:0000313" key="1">
    <source>
        <dbReference type="EMBL" id="KAF6802041.1"/>
    </source>
</evidence>
<protein>
    <submittedName>
        <fullName evidence="1">Uncharacterized protein</fullName>
    </submittedName>
</protein>
<dbReference type="Proteomes" id="UP000652219">
    <property type="component" value="Unassembled WGS sequence"/>
</dbReference>
<sequence length="155" mass="16535">MHAKSNVASLRHCGSGASMPPLLHLTRSIKLSNIKMQFTSVLSLVAFMAVQATATPLAETSSLTERQASGCTYFAAPRCCVPTVCQCGNGAVYQLNQENLNAGRHGCDPPWGYIAASNSQFPGYCCRTAEGQVLEGITGEEALEYASPDRFDIAQ</sequence>
<reference evidence="1 2" key="1">
    <citation type="journal article" date="2020" name="Phytopathology">
        <title>Genome Sequence Resources of Colletotrichum truncatum, C. plurivorum, C. musicola, and C. sojae: Four Species Pathogenic to Soybean (Glycine max).</title>
        <authorList>
            <person name="Rogerio F."/>
            <person name="Boufleur T.R."/>
            <person name="Ciampi-Guillardi M."/>
            <person name="Sukno S.A."/>
            <person name="Thon M.R."/>
            <person name="Massola Junior N.S."/>
            <person name="Baroncelli R."/>
        </authorList>
    </citation>
    <scope>NUCLEOTIDE SEQUENCE [LARGE SCALE GENOMIC DNA]</scope>
    <source>
        <strain evidence="1 2">LFN0009</strain>
    </source>
</reference>
<gene>
    <name evidence="1" type="ORF">CSOJ01_11863</name>
</gene>
<keyword evidence="2" id="KW-1185">Reference proteome</keyword>
<organism evidence="1 2">
    <name type="scientific">Colletotrichum sojae</name>
    <dbReference type="NCBI Taxonomy" id="2175907"/>
    <lineage>
        <taxon>Eukaryota</taxon>
        <taxon>Fungi</taxon>
        <taxon>Dikarya</taxon>
        <taxon>Ascomycota</taxon>
        <taxon>Pezizomycotina</taxon>
        <taxon>Sordariomycetes</taxon>
        <taxon>Hypocreomycetidae</taxon>
        <taxon>Glomerellales</taxon>
        <taxon>Glomerellaceae</taxon>
        <taxon>Colletotrichum</taxon>
        <taxon>Colletotrichum orchidearum species complex</taxon>
    </lineage>
</organism>
<dbReference type="EMBL" id="WIGN01000288">
    <property type="protein sequence ID" value="KAF6802041.1"/>
    <property type="molecule type" value="Genomic_DNA"/>
</dbReference>
<name>A0A8H6IX79_9PEZI</name>
<evidence type="ECO:0000313" key="2">
    <source>
        <dbReference type="Proteomes" id="UP000652219"/>
    </source>
</evidence>
<proteinExistence type="predicted"/>
<dbReference type="AlphaFoldDB" id="A0A8H6IX79"/>
<comment type="caution">
    <text evidence="1">The sequence shown here is derived from an EMBL/GenBank/DDBJ whole genome shotgun (WGS) entry which is preliminary data.</text>
</comment>